<dbReference type="InterPro" id="IPR000727">
    <property type="entry name" value="T_SNARE_dom"/>
</dbReference>
<comment type="caution">
    <text evidence="10">The sequence shown here is derived from an EMBL/GenBank/DDBJ whole genome shotgun (WGS) entry which is preliminary data.</text>
</comment>
<dbReference type="GO" id="GO:0004888">
    <property type="term" value="F:transmembrane signaling receptor activity"/>
    <property type="evidence" value="ECO:0007669"/>
    <property type="project" value="TreeGrafter"/>
</dbReference>
<dbReference type="Pfam" id="PF00015">
    <property type="entry name" value="MCPsignal"/>
    <property type="match status" value="1"/>
</dbReference>
<dbReference type="AlphaFoldDB" id="A0A4R0P664"/>
<evidence type="ECO:0000313" key="11">
    <source>
        <dbReference type="Proteomes" id="UP000291301"/>
    </source>
</evidence>
<keyword evidence="3" id="KW-0807">Transducer</keyword>
<dbReference type="InterPro" id="IPR004089">
    <property type="entry name" value="MCPsignal_dom"/>
</dbReference>
<dbReference type="PANTHER" id="PTHR43531:SF11">
    <property type="entry name" value="METHYL-ACCEPTING CHEMOTAXIS PROTEIN 3"/>
    <property type="match status" value="1"/>
</dbReference>
<dbReference type="Pfam" id="PF00672">
    <property type="entry name" value="HAMP"/>
    <property type="match status" value="1"/>
</dbReference>
<dbReference type="RefSeq" id="WP_131571848.1">
    <property type="nucleotide sequence ID" value="NZ_SJST01000013.1"/>
</dbReference>
<keyword evidence="1" id="KW-0145">Chemotaxis</keyword>
<keyword evidence="4" id="KW-0175">Coiled coil</keyword>
<dbReference type="OrthoDB" id="3289104at2"/>
<gene>
    <name evidence="10" type="ORF">E0D97_17770</name>
</gene>
<evidence type="ECO:0000256" key="6">
    <source>
        <dbReference type="SAM" id="Phobius"/>
    </source>
</evidence>
<dbReference type="InterPro" id="IPR003660">
    <property type="entry name" value="HAMP_dom"/>
</dbReference>
<dbReference type="PROSITE" id="PS50192">
    <property type="entry name" value="T_SNARE"/>
    <property type="match status" value="1"/>
</dbReference>
<evidence type="ECO:0000313" key="10">
    <source>
        <dbReference type="EMBL" id="TCD10929.1"/>
    </source>
</evidence>
<name>A0A4R0P664_9HYPH</name>
<dbReference type="Gene3D" id="6.10.340.10">
    <property type="match status" value="1"/>
</dbReference>
<feature type="non-terminal residue" evidence="10">
    <location>
        <position position="460"/>
    </location>
</feature>
<dbReference type="PROSITE" id="PS50885">
    <property type="entry name" value="HAMP"/>
    <property type="match status" value="2"/>
</dbReference>
<evidence type="ECO:0000256" key="3">
    <source>
        <dbReference type="PROSITE-ProRule" id="PRU00284"/>
    </source>
</evidence>
<organism evidence="10 11">
    <name type="scientific">Oricola cellulosilytica</name>
    <dbReference type="NCBI Taxonomy" id="1429082"/>
    <lineage>
        <taxon>Bacteria</taxon>
        <taxon>Pseudomonadati</taxon>
        <taxon>Pseudomonadota</taxon>
        <taxon>Alphaproteobacteria</taxon>
        <taxon>Hyphomicrobiales</taxon>
        <taxon>Ahrensiaceae</taxon>
        <taxon>Oricola</taxon>
    </lineage>
</organism>
<dbReference type="InterPro" id="IPR051310">
    <property type="entry name" value="MCP_chemotaxis"/>
</dbReference>
<dbReference type="SUPFAM" id="SSF58104">
    <property type="entry name" value="Methyl-accepting chemotaxis protein (MCP) signaling domain"/>
    <property type="match status" value="1"/>
</dbReference>
<sequence>MNSIKLKLTVMTRVVIVFAILFATVLGVGFVGYNGMRDLRYSGDEMYEDYFMSVITLNEITKSVNEMYLAQKGHIIAPNEEAMNRFEATMAEEQTGIKPHLDKYEETVDPGAETAAFMSYKEKLKQLFEINNRIIELSRSNNDVEANELSNGEFTRIYSEMRPIIEAMLEANIEGAQKQAAEPVQVFSFASNVMFGILGLAVALVIASWFYLRASVVRPLGAMTRAMNGLTEGDLEIDIPAEGRMDELGDMAGSLVKFRDAAIDKQRMEREADENRNLTEKERAEREAAKAAEAATLNEAIEALAGGLQQLSEGNLTAHIDKPFGEGLDRLRVDFNESVEKLAETLSEVKVNIDTIHSNAGEMRSAVENLSSRTEQQAAALEETSASLEEITSTVKSSSDRAQEATTKAAEAKSASDSSTKVVADAVEAMGRIENASGEIAKIIGVIDEIAFQTNLLALN</sequence>
<dbReference type="Pfam" id="PF12729">
    <property type="entry name" value="4HB_MCP_1"/>
    <property type="match status" value="1"/>
</dbReference>
<reference evidence="10 11" key="1">
    <citation type="journal article" date="2015" name="Antonie Van Leeuwenhoek">
        <title>Oricola cellulosilytica gen. nov., sp. nov., a cellulose-degrading bacterium of the family Phyllobacteriaceae isolated from surface seashore water, and emended descriptions of Mesorhizobium loti and Phyllobacterium myrsinacearum.</title>
        <authorList>
            <person name="Hameed A."/>
            <person name="Shahina M."/>
            <person name="Lai W.A."/>
            <person name="Lin S.Y."/>
            <person name="Young L.S."/>
            <person name="Liu Y.C."/>
            <person name="Hsu Y.H."/>
            <person name="Young C.C."/>
        </authorList>
    </citation>
    <scope>NUCLEOTIDE SEQUENCE [LARGE SCALE GENOMIC DNA]</scope>
    <source>
        <strain evidence="10 11">KCTC 52183</strain>
    </source>
</reference>
<dbReference type="SMART" id="SM00304">
    <property type="entry name" value="HAMP"/>
    <property type="match status" value="2"/>
</dbReference>
<comment type="similarity">
    <text evidence="2">Belongs to the methyl-accepting chemotaxis (MCP) protein family.</text>
</comment>
<dbReference type="GO" id="GO:0005886">
    <property type="term" value="C:plasma membrane"/>
    <property type="evidence" value="ECO:0007669"/>
    <property type="project" value="TreeGrafter"/>
</dbReference>
<protein>
    <submittedName>
        <fullName evidence="10">Methyl-accepting chemotaxis protein</fullName>
    </submittedName>
</protein>
<dbReference type="PANTHER" id="PTHR43531">
    <property type="entry name" value="PROTEIN ICFG"/>
    <property type="match status" value="1"/>
</dbReference>
<evidence type="ECO:0000256" key="1">
    <source>
        <dbReference type="ARBA" id="ARBA00022500"/>
    </source>
</evidence>
<dbReference type="EMBL" id="SJST01000013">
    <property type="protein sequence ID" value="TCD10929.1"/>
    <property type="molecule type" value="Genomic_DNA"/>
</dbReference>
<feature type="region of interest" description="Disordered" evidence="5">
    <location>
        <begin position="268"/>
        <end position="289"/>
    </location>
</feature>
<feature type="transmembrane region" description="Helical" evidence="6">
    <location>
        <begin position="12"/>
        <end position="33"/>
    </location>
</feature>
<accession>A0A4R0P664</accession>
<feature type="domain" description="HAMP" evidence="9">
    <location>
        <begin position="295"/>
        <end position="347"/>
    </location>
</feature>
<feature type="domain" description="HAMP" evidence="9">
    <location>
        <begin position="214"/>
        <end position="267"/>
    </location>
</feature>
<dbReference type="PROSITE" id="PS50111">
    <property type="entry name" value="CHEMOTAXIS_TRANSDUC_2"/>
    <property type="match status" value="1"/>
</dbReference>
<dbReference type="GO" id="GO:0007165">
    <property type="term" value="P:signal transduction"/>
    <property type="evidence" value="ECO:0007669"/>
    <property type="project" value="UniProtKB-KW"/>
</dbReference>
<feature type="region of interest" description="Disordered" evidence="5">
    <location>
        <begin position="393"/>
        <end position="417"/>
    </location>
</feature>
<dbReference type="SUPFAM" id="SSF158472">
    <property type="entry name" value="HAMP domain-like"/>
    <property type="match status" value="1"/>
</dbReference>
<evidence type="ECO:0000259" key="9">
    <source>
        <dbReference type="PROSITE" id="PS50885"/>
    </source>
</evidence>
<dbReference type="Gene3D" id="1.10.287.950">
    <property type="entry name" value="Methyl-accepting chemotaxis protein"/>
    <property type="match status" value="1"/>
</dbReference>
<keyword evidence="11" id="KW-1185">Reference proteome</keyword>
<keyword evidence="6" id="KW-0472">Membrane</keyword>
<dbReference type="InterPro" id="IPR024478">
    <property type="entry name" value="HlyB_4HB_MCP"/>
</dbReference>
<feature type="domain" description="Methyl-accepting transducer" evidence="7">
    <location>
        <begin position="352"/>
        <end position="460"/>
    </location>
</feature>
<dbReference type="GO" id="GO:0006935">
    <property type="term" value="P:chemotaxis"/>
    <property type="evidence" value="ECO:0007669"/>
    <property type="project" value="UniProtKB-KW"/>
</dbReference>
<keyword evidence="6" id="KW-0812">Transmembrane</keyword>
<evidence type="ECO:0000256" key="5">
    <source>
        <dbReference type="SAM" id="MobiDB-lite"/>
    </source>
</evidence>
<feature type="transmembrane region" description="Helical" evidence="6">
    <location>
        <begin position="193"/>
        <end position="212"/>
    </location>
</feature>
<feature type="coiled-coil region" evidence="4">
    <location>
        <begin position="364"/>
        <end position="391"/>
    </location>
</feature>
<feature type="compositionally biased region" description="Low complexity" evidence="5">
    <location>
        <begin position="404"/>
        <end position="417"/>
    </location>
</feature>
<dbReference type="CDD" id="cd06225">
    <property type="entry name" value="HAMP"/>
    <property type="match status" value="1"/>
</dbReference>
<evidence type="ECO:0000259" key="7">
    <source>
        <dbReference type="PROSITE" id="PS50111"/>
    </source>
</evidence>
<evidence type="ECO:0000259" key="8">
    <source>
        <dbReference type="PROSITE" id="PS50192"/>
    </source>
</evidence>
<feature type="domain" description="T-SNARE coiled-coil homology" evidence="8">
    <location>
        <begin position="343"/>
        <end position="405"/>
    </location>
</feature>
<dbReference type="Proteomes" id="UP000291301">
    <property type="component" value="Unassembled WGS sequence"/>
</dbReference>
<evidence type="ECO:0000256" key="2">
    <source>
        <dbReference type="ARBA" id="ARBA00029447"/>
    </source>
</evidence>
<keyword evidence="6" id="KW-1133">Transmembrane helix</keyword>
<evidence type="ECO:0000256" key="4">
    <source>
        <dbReference type="SAM" id="Coils"/>
    </source>
</evidence>
<proteinExistence type="inferred from homology"/>